<evidence type="ECO:0000256" key="7">
    <source>
        <dbReference type="SAM" id="MobiDB-lite"/>
    </source>
</evidence>
<dbReference type="Gene3D" id="3.30.70.270">
    <property type="match status" value="2"/>
</dbReference>
<feature type="region of interest" description="Disordered" evidence="7">
    <location>
        <begin position="1080"/>
        <end position="1099"/>
    </location>
</feature>
<evidence type="ECO:0000256" key="5">
    <source>
        <dbReference type="ARBA" id="ARBA00022759"/>
    </source>
</evidence>
<dbReference type="InterPro" id="IPR041588">
    <property type="entry name" value="Integrase_H2C2"/>
</dbReference>
<feature type="compositionally biased region" description="Low complexity" evidence="7">
    <location>
        <begin position="153"/>
        <end position="168"/>
    </location>
</feature>
<organism evidence="9 10">
    <name type="scientific">Aedes albopictus</name>
    <name type="common">Asian tiger mosquito</name>
    <name type="synonym">Stegomyia albopicta</name>
    <dbReference type="NCBI Taxonomy" id="7160"/>
    <lineage>
        <taxon>Eukaryota</taxon>
        <taxon>Metazoa</taxon>
        <taxon>Ecdysozoa</taxon>
        <taxon>Arthropoda</taxon>
        <taxon>Hexapoda</taxon>
        <taxon>Insecta</taxon>
        <taxon>Pterygota</taxon>
        <taxon>Neoptera</taxon>
        <taxon>Endopterygota</taxon>
        <taxon>Diptera</taxon>
        <taxon>Nematocera</taxon>
        <taxon>Culicoidea</taxon>
        <taxon>Culicidae</taxon>
        <taxon>Culicinae</taxon>
        <taxon>Aedini</taxon>
        <taxon>Aedes</taxon>
        <taxon>Stegomyia</taxon>
    </lineage>
</organism>
<dbReference type="InterPro" id="IPR043502">
    <property type="entry name" value="DNA/RNA_pol_sf"/>
</dbReference>
<evidence type="ECO:0000256" key="3">
    <source>
        <dbReference type="ARBA" id="ARBA00022695"/>
    </source>
</evidence>
<sequence>MYGNPNKDQGNRQKIYERKQQRNETFLTFKMEVERLNKLLSTPLDQTRLFEIIWDNMRPHYRSRLACRTVRDLRMLEYYAYRIDANDPTFRGHREGPNRPTGNVHNIEAENESSDSHSIYSDSEEVNALDRRFNRDRRSKDDRRQTERKVSETPTQSQTVQQPAQQTPRETSQMLCWNCGKTGHMWRQDVRQLPKPPKIISTGHVGKLEEECTNGNDDIPAFRIVPISERVNGEEAVLCEVTATAERCPHVMVRIFDTDYDALLDSGASVCVTSVTNIAERNGLTMRESPIRIVTADKTVHKSLGYVQLPIEFNGITKVVPVLVVPQVCRRMILGYNFWKAFGIQPMMEGANGFEKIDTVSRENAELEVLDFTILPIQSLPVLQKPEPDETLDIPALELPEPSQTTPETVETEHELRPEERAELTEAIRMFPCTTENRLGRTTLIQHEIILKEEAKPRRQPLYRCSPAIQAEMEAEIARYKKMDAIEECSSEWASGLVPVRKSNGKLRVCLDSRKINSWTKKDSYPMRNMGEIFHRLGKAKYYSVVDLKDAYFQIPLKEESRDYTAFRTPQGLFRFKVCPFGLTNAPFTMCRLMDRVIGFDLEPYVFVYLDDIVIATRTFSEHVRLLKIVAQRLANANLTISLDKSRFCRKKVSYLGYLLTEEGVSIDNSRIEPILNYARPRNVKDIRRLLGLAGFYQRFIREYSRVVAPISDLLKKAKKKFCWTEEAEKAFGELKAALVSAPILGNPDFTKPFVIESDASDNAVGAALIQEVEGQPQIIAYFSKKLSSTQRKYASVEKECLGVLLAIQNFRHYVEGTRFKVVTDARSLLWLFTIGVESGNAKLLRWALKIQSYDIELEYKKGKNNIVADCLSRSVETINAIADDEDYQKVAAEITNDPTSFPDFRVVDGQILKYVKDTGKFEDPRFNWKKYPPTAERKGIMEKIHGQAHLGAEKTLAAVKERYFWPRMSSQVKKFCQTCLTCQTSKATNQNTTPPMAEQKKIAQYPWQFLAMDYINDSERVNRVITTAIRATIKKDHKEWANNLQEIACALRNSVHETTRYTPYFLMFGRNMISDGTEYRSLRDSPTTSSGALNGEERRKLYEEVRRNLETAYKKHASYYNLRSNAKCPTYSVGEKVLKKNMELSDKGKGKDPDIVTPSEGSDPSTYRFGLYRGYHVPLSGPVPSRKDLHHPRGFAIASPKVAIKHRGPTALVSGAQDRK</sequence>
<dbReference type="Pfam" id="PF17919">
    <property type="entry name" value="RT_RNaseH_2"/>
    <property type="match status" value="1"/>
</dbReference>
<protein>
    <recommendedName>
        <fullName evidence="1">RNA-directed DNA polymerase</fullName>
        <ecNumber evidence="1">2.7.7.49</ecNumber>
    </recommendedName>
</protein>
<dbReference type="Pfam" id="PF17921">
    <property type="entry name" value="Integrase_H2C2"/>
    <property type="match status" value="1"/>
</dbReference>
<evidence type="ECO:0000313" key="10">
    <source>
        <dbReference type="Proteomes" id="UP000069940"/>
    </source>
</evidence>
<accession>A0ABM1XZC6</accession>
<dbReference type="Pfam" id="PF00078">
    <property type="entry name" value="RVT_1"/>
    <property type="match status" value="1"/>
</dbReference>
<dbReference type="InterPro" id="IPR021109">
    <property type="entry name" value="Peptidase_aspartic_dom_sf"/>
</dbReference>
<dbReference type="InterPro" id="IPR050951">
    <property type="entry name" value="Retrovirus_Pol_polyprotein"/>
</dbReference>
<dbReference type="SUPFAM" id="SSF50630">
    <property type="entry name" value="Acid proteases"/>
    <property type="match status" value="1"/>
</dbReference>
<dbReference type="Gene3D" id="3.10.20.370">
    <property type="match status" value="1"/>
</dbReference>
<dbReference type="CDD" id="cd09274">
    <property type="entry name" value="RNase_HI_RT_Ty3"/>
    <property type="match status" value="1"/>
</dbReference>
<dbReference type="PANTHER" id="PTHR37984:SF5">
    <property type="entry name" value="PROTEIN NYNRIN-LIKE"/>
    <property type="match status" value="1"/>
</dbReference>
<dbReference type="EC" id="2.7.7.49" evidence="1"/>
<evidence type="ECO:0000256" key="2">
    <source>
        <dbReference type="ARBA" id="ARBA00022679"/>
    </source>
</evidence>
<dbReference type="Gene3D" id="3.10.10.10">
    <property type="entry name" value="HIV Type 1 Reverse Transcriptase, subunit A, domain 1"/>
    <property type="match status" value="1"/>
</dbReference>
<keyword evidence="10" id="KW-1185">Reference proteome</keyword>
<dbReference type="GeneID" id="134290732"/>
<dbReference type="SUPFAM" id="SSF56672">
    <property type="entry name" value="DNA/RNA polymerases"/>
    <property type="match status" value="1"/>
</dbReference>
<feature type="compositionally biased region" description="Basic and acidic residues" evidence="7">
    <location>
        <begin position="128"/>
        <end position="151"/>
    </location>
</feature>
<keyword evidence="4" id="KW-0540">Nuclease</keyword>
<reference evidence="10" key="1">
    <citation type="journal article" date="2015" name="Proc. Natl. Acad. Sci. U.S.A.">
        <title>Genome sequence of the Asian Tiger mosquito, Aedes albopictus, reveals insights into its biology, genetics, and evolution.</title>
        <authorList>
            <person name="Chen X.G."/>
            <person name="Jiang X."/>
            <person name="Gu J."/>
            <person name="Xu M."/>
            <person name="Wu Y."/>
            <person name="Deng Y."/>
            <person name="Zhang C."/>
            <person name="Bonizzoni M."/>
            <person name="Dermauw W."/>
            <person name="Vontas J."/>
            <person name="Armbruster P."/>
            <person name="Huang X."/>
            <person name="Yang Y."/>
            <person name="Zhang H."/>
            <person name="He W."/>
            <person name="Peng H."/>
            <person name="Liu Y."/>
            <person name="Wu K."/>
            <person name="Chen J."/>
            <person name="Lirakis M."/>
            <person name="Topalis P."/>
            <person name="Van Leeuwen T."/>
            <person name="Hall A.B."/>
            <person name="Jiang X."/>
            <person name="Thorpe C."/>
            <person name="Mueller R.L."/>
            <person name="Sun C."/>
            <person name="Waterhouse R.M."/>
            <person name="Yan G."/>
            <person name="Tu Z.J."/>
            <person name="Fang X."/>
            <person name="James A.A."/>
        </authorList>
    </citation>
    <scope>NUCLEOTIDE SEQUENCE [LARGE SCALE GENOMIC DNA]</scope>
    <source>
        <strain evidence="10">Foshan</strain>
    </source>
</reference>
<dbReference type="CDD" id="cd00303">
    <property type="entry name" value="retropepsin_like"/>
    <property type="match status" value="1"/>
</dbReference>
<keyword evidence="3" id="KW-0548">Nucleotidyltransferase</keyword>
<keyword evidence="5" id="KW-0255">Endonuclease</keyword>
<dbReference type="EnsemblMetazoa" id="AALFPA23_004254.R5112">
    <property type="protein sequence ID" value="AALFPA23_004254.P5112"/>
    <property type="gene ID" value="AALFPA23_004254"/>
</dbReference>
<dbReference type="InterPro" id="IPR036397">
    <property type="entry name" value="RNaseH_sf"/>
</dbReference>
<keyword evidence="6" id="KW-0511">Multifunctional enzyme</keyword>
<dbReference type="Gene3D" id="3.30.420.10">
    <property type="entry name" value="Ribonuclease H-like superfamily/Ribonuclease H"/>
    <property type="match status" value="1"/>
</dbReference>
<evidence type="ECO:0000313" key="9">
    <source>
        <dbReference type="EnsemblMetazoa" id="AALFPA23_004254.P5112"/>
    </source>
</evidence>
<dbReference type="Gene3D" id="1.10.340.70">
    <property type="match status" value="1"/>
</dbReference>
<reference evidence="9" key="2">
    <citation type="submission" date="2025-05" db="UniProtKB">
        <authorList>
            <consortium name="EnsemblMetazoa"/>
        </authorList>
    </citation>
    <scope>IDENTIFICATION</scope>
    <source>
        <strain evidence="9">Foshan</strain>
    </source>
</reference>
<dbReference type="InterPro" id="IPR000477">
    <property type="entry name" value="RT_dom"/>
</dbReference>
<feature type="domain" description="Reverse transcriptase" evidence="8">
    <location>
        <begin position="481"/>
        <end position="660"/>
    </location>
</feature>
<dbReference type="RefSeq" id="XP_062713905.1">
    <property type="nucleotide sequence ID" value="XM_062857921.1"/>
</dbReference>
<feature type="region of interest" description="Disordered" evidence="7">
    <location>
        <begin position="398"/>
        <end position="417"/>
    </location>
</feature>
<feature type="compositionally biased region" description="Basic and acidic residues" evidence="7">
    <location>
        <begin position="1145"/>
        <end position="1155"/>
    </location>
</feature>
<feature type="region of interest" description="Disordered" evidence="7">
    <location>
        <begin position="1145"/>
        <end position="1164"/>
    </location>
</feature>
<keyword evidence="2" id="KW-0808">Transferase</keyword>
<keyword evidence="5" id="KW-0378">Hydrolase</keyword>
<dbReference type="InterPro" id="IPR043128">
    <property type="entry name" value="Rev_trsase/Diguanyl_cyclase"/>
</dbReference>
<dbReference type="Gene3D" id="2.40.70.10">
    <property type="entry name" value="Acid Proteases"/>
    <property type="match status" value="1"/>
</dbReference>
<evidence type="ECO:0000256" key="6">
    <source>
        <dbReference type="ARBA" id="ARBA00023268"/>
    </source>
</evidence>
<dbReference type="PANTHER" id="PTHR37984">
    <property type="entry name" value="PROTEIN CBG26694"/>
    <property type="match status" value="1"/>
</dbReference>
<evidence type="ECO:0000256" key="4">
    <source>
        <dbReference type="ARBA" id="ARBA00022722"/>
    </source>
</evidence>
<proteinExistence type="predicted"/>
<dbReference type="InterPro" id="IPR041577">
    <property type="entry name" value="RT_RNaseH_2"/>
</dbReference>
<dbReference type="Proteomes" id="UP000069940">
    <property type="component" value="Unassembled WGS sequence"/>
</dbReference>
<evidence type="ECO:0000259" key="8">
    <source>
        <dbReference type="PROSITE" id="PS50878"/>
    </source>
</evidence>
<dbReference type="PROSITE" id="PS50878">
    <property type="entry name" value="RT_POL"/>
    <property type="match status" value="1"/>
</dbReference>
<name>A0ABM1XZC6_AEDAL</name>
<dbReference type="CDD" id="cd01647">
    <property type="entry name" value="RT_LTR"/>
    <property type="match status" value="1"/>
</dbReference>
<feature type="region of interest" description="Disordered" evidence="7">
    <location>
        <begin position="87"/>
        <end position="171"/>
    </location>
</feature>
<evidence type="ECO:0000256" key="1">
    <source>
        <dbReference type="ARBA" id="ARBA00012493"/>
    </source>
</evidence>
<dbReference type="Pfam" id="PF13650">
    <property type="entry name" value="Asp_protease_2"/>
    <property type="match status" value="1"/>
</dbReference>